<dbReference type="InterPro" id="IPR054497">
    <property type="entry name" value="LPMO_AA14"/>
</dbReference>
<comment type="subcellular location">
    <subcellularLocation>
        <location evidence="2">Membrane</location>
        <topology evidence="2">Multi-pass membrane protein</topology>
    </subcellularLocation>
    <subcellularLocation>
        <location evidence="3">Secreted</location>
    </subcellularLocation>
</comment>
<evidence type="ECO:0000256" key="16">
    <source>
        <dbReference type="SAM" id="MobiDB-lite"/>
    </source>
</evidence>
<dbReference type="GO" id="GO:0004497">
    <property type="term" value="F:monooxygenase activity"/>
    <property type="evidence" value="ECO:0007669"/>
    <property type="project" value="UniProtKB-KW"/>
</dbReference>
<accession>A0A9P7KCY3</accession>
<keyword evidence="12 17" id="KW-0472">Membrane</keyword>
<evidence type="ECO:0000256" key="4">
    <source>
        <dbReference type="ARBA" id="ARBA00022525"/>
    </source>
</evidence>
<feature type="transmembrane region" description="Helical" evidence="17">
    <location>
        <begin position="209"/>
        <end position="226"/>
    </location>
</feature>
<dbReference type="GO" id="GO:0046872">
    <property type="term" value="F:metal ion binding"/>
    <property type="evidence" value="ECO:0007669"/>
    <property type="project" value="UniProtKB-KW"/>
</dbReference>
<sequence length="567" mass="60342">MYMLPYRCKVTGWTGPAAVAPGSPGVWCEDNPSACVKGPKQMIYWNQLEGNNIEVSGTDLAGDPRSPAYNAKLGFANGVSYSRVYFGYLDQLGTRPGAQKNIFMKAGSATQTSVIPTSTSKPKPSNASSKLVIDVAWMGPLVLVAISYEAIGIAMAWIIKQFFWVPHRFRYGVLVAGGWGNVGDIPTSVIVSVTGAAPFNAATDQNLSVAYISVFILVFLLTLFPAGGHNWISMDYVGPDVEPEEVQEVVKRRRQAVLYAIPNAVARISGRPLRRRKRDETQKQNNNIASRGRFEEKARQEAEEPTDVEMSGNDPREGALGFSTATAAPLTSKHVSFYEDATTAVPTDGVRSPICSPTPTEAGYAISSPTPTTAGADAHKSILQTQEDVLPTTNQPAVAQKPSTDTSSTTQSGFSMRRLADPRVLRTFLSSLLSPPSIGILVSFPIALIPPLKGLFVPLPPSSSTSKFSNPHIPPAPDGLPPLSIILDTATFIGAAAVPLGLICLGAALARLNVARDQWRTLPTGAIGMLAVGKIIVAPILGVGIVTGLVNSGVISKEDKVLQFVCM</sequence>
<keyword evidence="6" id="KW-0479">Metal-binding</keyword>
<keyword evidence="14" id="KW-0325">Glycoprotein</keyword>
<feature type="compositionally biased region" description="Basic and acidic residues" evidence="16">
    <location>
        <begin position="292"/>
        <end position="302"/>
    </location>
</feature>
<evidence type="ECO:0000256" key="3">
    <source>
        <dbReference type="ARBA" id="ARBA00004613"/>
    </source>
</evidence>
<evidence type="ECO:0000256" key="10">
    <source>
        <dbReference type="ARBA" id="ARBA00023008"/>
    </source>
</evidence>
<evidence type="ECO:0000256" key="5">
    <source>
        <dbReference type="ARBA" id="ARBA00022692"/>
    </source>
</evidence>
<evidence type="ECO:0000313" key="18">
    <source>
        <dbReference type="EMBL" id="KAG5646033.1"/>
    </source>
</evidence>
<keyword evidence="13" id="KW-1015">Disulfide bond</keyword>
<keyword evidence="11" id="KW-0503">Monooxygenase</keyword>
<feature type="transmembrane region" description="Helical" evidence="17">
    <location>
        <begin position="135"/>
        <end position="159"/>
    </location>
</feature>
<gene>
    <name evidence="18" type="ORF">DXG03_004635</name>
</gene>
<dbReference type="InterPro" id="IPR004776">
    <property type="entry name" value="Mem_transp_PIN-like"/>
</dbReference>
<dbReference type="GO" id="GO:0016020">
    <property type="term" value="C:membrane"/>
    <property type="evidence" value="ECO:0007669"/>
    <property type="project" value="UniProtKB-SubCell"/>
</dbReference>
<keyword evidence="10" id="KW-0186">Copper</keyword>
<reference evidence="18" key="1">
    <citation type="submission" date="2020-07" db="EMBL/GenBank/DDBJ databases">
        <authorList>
            <person name="Nieuwenhuis M."/>
            <person name="Van De Peppel L.J.J."/>
        </authorList>
    </citation>
    <scope>NUCLEOTIDE SEQUENCE</scope>
    <source>
        <strain evidence="18">AP01</strain>
        <tissue evidence="18">Mycelium</tissue>
    </source>
</reference>
<reference evidence="18" key="2">
    <citation type="submission" date="2021-10" db="EMBL/GenBank/DDBJ databases">
        <title>Phylogenomics reveals ancestral predisposition of the termite-cultivated fungus Termitomyces towards a domesticated lifestyle.</title>
        <authorList>
            <person name="Auxier B."/>
            <person name="Grum-Grzhimaylo A."/>
            <person name="Cardenas M.E."/>
            <person name="Lodge J.D."/>
            <person name="Laessoe T."/>
            <person name="Pedersen O."/>
            <person name="Smith M.E."/>
            <person name="Kuyper T.W."/>
            <person name="Franco-Molano E.A."/>
            <person name="Baroni T.J."/>
            <person name="Aanen D.K."/>
        </authorList>
    </citation>
    <scope>NUCLEOTIDE SEQUENCE</scope>
    <source>
        <strain evidence="18">AP01</strain>
        <tissue evidence="18">Mycelium</tissue>
    </source>
</reference>
<keyword evidence="19" id="KW-1185">Reference proteome</keyword>
<keyword evidence="8 17" id="KW-1133">Transmembrane helix</keyword>
<evidence type="ECO:0000256" key="17">
    <source>
        <dbReference type="SAM" id="Phobius"/>
    </source>
</evidence>
<dbReference type="GO" id="GO:0005576">
    <property type="term" value="C:extracellular region"/>
    <property type="evidence" value="ECO:0007669"/>
    <property type="project" value="UniProtKB-SubCell"/>
</dbReference>
<dbReference type="GO" id="GO:0055085">
    <property type="term" value="P:transmembrane transport"/>
    <property type="evidence" value="ECO:0007669"/>
    <property type="project" value="InterPro"/>
</dbReference>
<evidence type="ECO:0000256" key="11">
    <source>
        <dbReference type="ARBA" id="ARBA00023033"/>
    </source>
</evidence>
<evidence type="ECO:0000256" key="6">
    <source>
        <dbReference type="ARBA" id="ARBA00022723"/>
    </source>
</evidence>
<feature type="transmembrane region" description="Helical" evidence="17">
    <location>
        <begin position="424"/>
        <end position="449"/>
    </location>
</feature>
<evidence type="ECO:0000313" key="19">
    <source>
        <dbReference type="Proteomes" id="UP000775547"/>
    </source>
</evidence>
<proteinExistence type="inferred from homology"/>
<evidence type="ECO:0000256" key="12">
    <source>
        <dbReference type="ARBA" id="ARBA00023136"/>
    </source>
</evidence>
<evidence type="ECO:0000256" key="7">
    <source>
        <dbReference type="ARBA" id="ARBA00022729"/>
    </source>
</evidence>
<evidence type="ECO:0008006" key="20">
    <source>
        <dbReference type="Google" id="ProtNLM"/>
    </source>
</evidence>
<feature type="region of interest" description="Disordered" evidence="16">
    <location>
        <begin position="270"/>
        <end position="321"/>
    </location>
</feature>
<comment type="similarity">
    <text evidence="15">Belongs to the polysaccharide monooxygenase AA14 family.</text>
</comment>
<dbReference type="AlphaFoldDB" id="A0A9P7KCY3"/>
<name>A0A9P7KCY3_9AGAR</name>
<dbReference type="PANTHER" id="PTHR31274">
    <property type="entry name" value="PROTEIN ECM3"/>
    <property type="match status" value="1"/>
</dbReference>
<evidence type="ECO:0000256" key="1">
    <source>
        <dbReference type="ARBA" id="ARBA00001973"/>
    </source>
</evidence>
<keyword evidence="9" id="KW-0560">Oxidoreductase</keyword>
<feature type="transmembrane region" description="Helical" evidence="17">
    <location>
        <begin position="526"/>
        <end position="550"/>
    </location>
</feature>
<evidence type="ECO:0000256" key="13">
    <source>
        <dbReference type="ARBA" id="ARBA00023157"/>
    </source>
</evidence>
<keyword evidence="4" id="KW-0964">Secreted</keyword>
<dbReference type="Pfam" id="PF03547">
    <property type="entry name" value="Mem_trans"/>
    <property type="match status" value="1"/>
</dbReference>
<keyword evidence="5 17" id="KW-0812">Transmembrane</keyword>
<feature type="transmembrane region" description="Helical" evidence="17">
    <location>
        <begin position="171"/>
        <end position="197"/>
    </location>
</feature>
<evidence type="ECO:0000256" key="14">
    <source>
        <dbReference type="ARBA" id="ARBA00023180"/>
    </source>
</evidence>
<dbReference type="EMBL" id="JABCKV010000028">
    <property type="protein sequence ID" value="KAG5646033.1"/>
    <property type="molecule type" value="Genomic_DNA"/>
</dbReference>
<organism evidence="18 19">
    <name type="scientific">Asterophora parasitica</name>
    <dbReference type="NCBI Taxonomy" id="117018"/>
    <lineage>
        <taxon>Eukaryota</taxon>
        <taxon>Fungi</taxon>
        <taxon>Dikarya</taxon>
        <taxon>Basidiomycota</taxon>
        <taxon>Agaricomycotina</taxon>
        <taxon>Agaricomycetes</taxon>
        <taxon>Agaricomycetidae</taxon>
        <taxon>Agaricales</taxon>
        <taxon>Tricholomatineae</taxon>
        <taxon>Lyophyllaceae</taxon>
        <taxon>Asterophora</taxon>
    </lineage>
</organism>
<comment type="caution">
    <text evidence="18">The sequence shown here is derived from an EMBL/GenBank/DDBJ whole genome shotgun (WGS) entry which is preliminary data.</text>
</comment>
<dbReference type="InterPro" id="IPR040254">
    <property type="entry name" value="Ecm3-like"/>
</dbReference>
<evidence type="ECO:0000256" key="8">
    <source>
        <dbReference type="ARBA" id="ARBA00022989"/>
    </source>
</evidence>
<dbReference type="Pfam" id="PF22810">
    <property type="entry name" value="LPMO_AA14"/>
    <property type="match status" value="1"/>
</dbReference>
<evidence type="ECO:0000256" key="9">
    <source>
        <dbReference type="ARBA" id="ARBA00023002"/>
    </source>
</evidence>
<comment type="cofactor">
    <cofactor evidence="1">
        <name>Cu(2+)</name>
        <dbReference type="ChEBI" id="CHEBI:29036"/>
    </cofactor>
</comment>
<evidence type="ECO:0000256" key="2">
    <source>
        <dbReference type="ARBA" id="ARBA00004141"/>
    </source>
</evidence>
<evidence type="ECO:0000256" key="15">
    <source>
        <dbReference type="ARBA" id="ARBA00046340"/>
    </source>
</evidence>
<dbReference type="PANTHER" id="PTHR31274:SF1">
    <property type="entry name" value="AGL149CP"/>
    <property type="match status" value="1"/>
</dbReference>
<dbReference type="OrthoDB" id="435607at2759"/>
<keyword evidence="7" id="KW-0732">Signal</keyword>
<dbReference type="Proteomes" id="UP000775547">
    <property type="component" value="Unassembled WGS sequence"/>
</dbReference>
<feature type="region of interest" description="Disordered" evidence="16">
    <location>
        <begin position="393"/>
        <end position="414"/>
    </location>
</feature>
<protein>
    <recommendedName>
        <fullName evidence="20">Auxin efflux carrier</fullName>
    </recommendedName>
</protein>
<feature type="transmembrane region" description="Helical" evidence="17">
    <location>
        <begin position="490"/>
        <end position="514"/>
    </location>
</feature>